<comment type="caution">
    <text evidence="3">The sequence shown here is derived from an EMBL/GenBank/DDBJ whole genome shotgun (WGS) entry which is preliminary data.</text>
</comment>
<dbReference type="AlphaFoldDB" id="A0A2S3QXC0"/>
<feature type="transmembrane region" description="Helical" evidence="1">
    <location>
        <begin position="12"/>
        <end position="30"/>
    </location>
</feature>
<dbReference type="PANTHER" id="PTHR40572:SF1">
    <property type="entry name" value="PROTEIN BAX"/>
    <property type="match status" value="1"/>
</dbReference>
<dbReference type="InterPro" id="IPR002901">
    <property type="entry name" value="MGlyc_endo_b_GlcNAc-like_dom"/>
</dbReference>
<evidence type="ECO:0000256" key="1">
    <source>
        <dbReference type="SAM" id="Phobius"/>
    </source>
</evidence>
<dbReference type="InterPro" id="IPR053195">
    <property type="entry name" value="Bax-like"/>
</dbReference>
<protein>
    <submittedName>
        <fullName evidence="3">Glucosaminidase</fullName>
    </submittedName>
</protein>
<dbReference type="PANTHER" id="PTHR40572">
    <property type="entry name" value="PROTEIN BAX"/>
    <property type="match status" value="1"/>
</dbReference>
<evidence type="ECO:0000259" key="2">
    <source>
        <dbReference type="Pfam" id="PF01832"/>
    </source>
</evidence>
<proteinExistence type="predicted"/>
<dbReference type="RefSeq" id="WP_103201172.1">
    <property type="nucleotide sequence ID" value="NZ_JASMUA010000009.1"/>
</dbReference>
<dbReference type="GO" id="GO:0004040">
    <property type="term" value="F:amidase activity"/>
    <property type="evidence" value="ECO:0007669"/>
    <property type="project" value="InterPro"/>
</dbReference>
<dbReference type="Gene3D" id="1.10.530.10">
    <property type="match status" value="1"/>
</dbReference>
<sequence length="262" mass="29670">MLNPSQSTFLKVTAVAAFVAFSAVGPYVFYRDHQPKEQVQAIESLPDFAAIQSVAEKKRAFFDYLRPMVALENQRVLEERSFLESLDIANLSEKQNARLDKLASRYNVTLSAEEANEDSLNELMLRVNVLPEALVMIQAANESAWGTSRFARQANNLFGQWCYTPGCGVVPLERNQGAFHEVAKFSSVQDSVHGYFMNVNRNRAYRELREIRATLDVQGRDLQSVSVATELTNGLLSYSERGQDYVDDLQAMIRHNAEFWTN</sequence>
<dbReference type="Proteomes" id="UP000237466">
    <property type="component" value="Unassembled WGS sequence"/>
</dbReference>
<keyword evidence="1" id="KW-0472">Membrane</keyword>
<accession>A0A2S3QXC0</accession>
<dbReference type="EMBL" id="PDGH01000142">
    <property type="protein sequence ID" value="POB42821.1"/>
    <property type="molecule type" value="Genomic_DNA"/>
</dbReference>
<reference evidence="3 4" key="1">
    <citation type="journal article" date="2018" name="Front. Microbiol.">
        <title>Phylogeny of Vibrio vulnificus from the Analysis of the Core-Genome: Implications for Intra-Species Taxonomy.</title>
        <authorList>
            <person name="Roig F.J."/>
            <person name="Gonzalez-Candelas F."/>
            <person name="Sanjuan E."/>
            <person name="Fouz B."/>
            <person name="Feil E.J."/>
            <person name="Llorens C."/>
            <person name="Baker-Austin C."/>
            <person name="Oliver J.D."/>
            <person name="Danin-Poleg Y."/>
            <person name="Gibas C.J."/>
            <person name="Kashi Y."/>
            <person name="Gulig P.A."/>
            <person name="Morrison S.S."/>
            <person name="Amaro C."/>
        </authorList>
    </citation>
    <scope>NUCLEOTIDE SEQUENCE [LARGE SCALE GENOMIC DNA]</scope>
    <source>
        <strain evidence="3 4">CECT4608</strain>
    </source>
</reference>
<keyword evidence="1" id="KW-1133">Transmembrane helix</keyword>
<evidence type="ECO:0000313" key="4">
    <source>
        <dbReference type="Proteomes" id="UP000237466"/>
    </source>
</evidence>
<gene>
    <name evidence="3" type="ORF">CRN52_22010</name>
</gene>
<name>A0A2S3QXC0_VIBVL</name>
<feature type="domain" description="Mannosyl-glycoprotein endo-beta-N-acetylglucosamidase-like" evidence="2">
    <location>
        <begin position="120"/>
        <end position="256"/>
    </location>
</feature>
<evidence type="ECO:0000313" key="3">
    <source>
        <dbReference type="EMBL" id="POB42821.1"/>
    </source>
</evidence>
<dbReference type="Pfam" id="PF01832">
    <property type="entry name" value="Glucosaminidase"/>
    <property type="match status" value="1"/>
</dbReference>
<organism evidence="3 4">
    <name type="scientific">Vibrio vulnificus</name>
    <dbReference type="NCBI Taxonomy" id="672"/>
    <lineage>
        <taxon>Bacteria</taxon>
        <taxon>Pseudomonadati</taxon>
        <taxon>Pseudomonadota</taxon>
        <taxon>Gammaproteobacteria</taxon>
        <taxon>Vibrionales</taxon>
        <taxon>Vibrionaceae</taxon>
        <taxon>Vibrio</taxon>
    </lineage>
</organism>
<keyword evidence="1" id="KW-0812">Transmembrane</keyword>